<dbReference type="Pfam" id="PF00023">
    <property type="entry name" value="Ank"/>
    <property type="match status" value="2"/>
</dbReference>
<feature type="region of interest" description="Disordered" evidence="11">
    <location>
        <begin position="1568"/>
        <end position="1600"/>
    </location>
</feature>
<feature type="region of interest" description="Disordered" evidence="11">
    <location>
        <begin position="1343"/>
        <end position="1378"/>
    </location>
</feature>
<feature type="region of interest" description="Disordered" evidence="11">
    <location>
        <begin position="1514"/>
        <end position="1550"/>
    </location>
</feature>
<feature type="compositionally biased region" description="Basic and acidic residues" evidence="11">
    <location>
        <begin position="1520"/>
        <end position="1533"/>
    </location>
</feature>
<dbReference type="InterPro" id="IPR013083">
    <property type="entry name" value="Znf_RING/FYVE/PHD"/>
</dbReference>
<evidence type="ECO:0000256" key="11">
    <source>
        <dbReference type="SAM" id="MobiDB-lite"/>
    </source>
</evidence>
<dbReference type="Gene3D" id="1.20.120.1750">
    <property type="match status" value="1"/>
</dbReference>
<keyword evidence="4" id="KW-0479">Metal-binding</keyword>
<evidence type="ECO:0000256" key="4">
    <source>
        <dbReference type="ARBA" id="ARBA00022723"/>
    </source>
</evidence>
<dbReference type="SMART" id="SM00647">
    <property type="entry name" value="IBR"/>
    <property type="match status" value="2"/>
</dbReference>
<dbReference type="InterPro" id="IPR036770">
    <property type="entry name" value="Ankyrin_rpt-contain_sf"/>
</dbReference>
<feature type="compositionally biased region" description="Low complexity" evidence="11">
    <location>
        <begin position="1365"/>
        <end position="1377"/>
    </location>
</feature>
<dbReference type="SMART" id="SM00248">
    <property type="entry name" value="ANK"/>
    <property type="match status" value="2"/>
</dbReference>
<dbReference type="CDD" id="cd20361">
    <property type="entry name" value="Rcat_RBR_ANKIB1"/>
    <property type="match status" value="1"/>
</dbReference>
<feature type="region of interest" description="Disordered" evidence="11">
    <location>
        <begin position="1115"/>
        <end position="1153"/>
    </location>
</feature>
<evidence type="ECO:0000256" key="5">
    <source>
        <dbReference type="ARBA" id="ARBA00022737"/>
    </source>
</evidence>
<feature type="region of interest" description="Disordered" evidence="11">
    <location>
        <begin position="919"/>
        <end position="968"/>
    </location>
</feature>
<keyword evidence="14" id="KW-1185">Reference proteome</keyword>
<proteinExistence type="predicted"/>
<evidence type="ECO:0000256" key="2">
    <source>
        <dbReference type="ARBA" id="ARBA00012251"/>
    </source>
</evidence>
<dbReference type="PROSITE" id="PS50297">
    <property type="entry name" value="ANK_REP_REGION"/>
    <property type="match status" value="1"/>
</dbReference>
<dbReference type="SUPFAM" id="SSF57850">
    <property type="entry name" value="RING/U-box"/>
    <property type="match status" value="3"/>
</dbReference>
<feature type="region of interest" description="Disordered" evidence="11">
    <location>
        <begin position="868"/>
        <end position="903"/>
    </location>
</feature>
<dbReference type="PROSITE" id="PS50089">
    <property type="entry name" value="ZF_RING_2"/>
    <property type="match status" value="1"/>
</dbReference>
<dbReference type="Pfam" id="PF22191">
    <property type="entry name" value="IBR_1"/>
    <property type="match status" value="1"/>
</dbReference>
<dbReference type="Proteomes" id="UP000694888">
    <property type="component" value="Unplaced"/>
</dbReference>
<evidence type="ECO:0000256" key="9">
    <source>
        <dbReference type="PROSITE-ProRule" id="PRU00023"/>
    </source>
</evidence>
<dbReference type="RefSeq" id="XP_005093184.1">
    <property type="nucleotide sequence ID" value="XM_005093127.3"/>
</dbReference>
<dbReference type="SUPFAM" id="SSF48403">
    <property type="entry name" value="Ankyrin repeat"/>
    <property type="match status" value="1"/>
</dbReference>
<evidence type="ECO:0000256" key="10">
    <source>
        <dbReference type="PROSITE-ProRule" id="PRU00175"/>
    </source>
</evidence>
<keyword evidence="6 10" id="KW-0863">Zinc-finger</keyword>
<evidence type="ECO:0000256" key="7">
    <source>
        <dbReference type="ARBA" id="ARBA00022786"/>
    </source>
</evidence>
<dbReference type="GeneID" id="101848573"/>
<keyword evidence="8" id="KW-0862">Zinc</keyword>
<dbReference type="Pfam" id="PF19422">
    <property type="entry name" value="Ariadne"/>
    <property type="match status" value="1"/>
</dbReference>
<dbReference type="Pfam" id="PF01485">
    <property type="entry name" value="IBR"/>
    <property type="match status" value="1"/>
</dbReference>
<dbReference type="Gene3D" id="3.30.40.10">
    <property type="entry name" value="Zinc/RING finger domain, C3HC4 (zinc finger)"/>
    <property type="match status" value="1"/>
</dbReference>
<organism evidence="14 15">
    <name type="scientific">Aplysia californica</name>
    <name type="common">California sea hare</name>
    <dbReference type="NCBI Taxonomy" id="6500"/>
    <lineage>
        <taxon>Eukaryota</taxon>
        <taxon>Metazoa</taxon>
        <taxon>Spiralia</taxon>
        <taxon>Lophotrochozoa</taxon>
        <taxon>Mollusca</taxon>
        <taxon>Gastropoda</taxon>
        <taxon>Heterobranchia</taxon>
        <taxon>Euthyneura</taxon>
        <taxon>Tectipleura</taxon>
        <taxon>Aplysiida</taxon>
        <taxon>Aplysioidea</taxon>
        <taxon>Aplysiidae</taxon>
        <taxon>Aplysia</taxon>
    </lineage>
</organism>
<evidence type="ECO:0000256" key="1">
    <source>
        <dbReference type="ARBA" id="ARBA00001798"/>
    </source>
</evidence>
<dbReference type="InterPro" id="IPR047564">
    <property type="entry name" value="Rcat_RBR_ANKIB1"/>
</dbReference>
<feature type="region of interest" description="Disordered" evidence="11">
    <location>
        <begin position="1298"/>
        <end position="1329"/>
    </location>
</feature>
<keyword evidence="9" id="KW-0040">ANK repeat</keyword>
<evidence type="ECO:0000256" key="8">
    <source>
        <dbReference type="ARBA" id="ARBA00022833"/>
    </source>
</evidence>
<dbReference type="InterPro" id="IPR045840">
    <property type="entry name" value="Ariadne"/>
</dbReference>
<dbReference type="PROSITE" id="PS50088">
    <property type="entry name" value="ANK_REPEAT"/>
    <property type="match status" value="2"/>
</dbReference>
<evidence type="ECO:0000313" key="14">
    <source>
        <dbReference type="Proteomes" id="UP000694888"/>
    </source>
</evidence>
<dbReference type="InterPro" id="IPR044066">
    <property type="entry name" value="TRIAD_supradom"/>
</dbReference>
<protein>
    <recommendedName>
        <fullName evidence="2">RBR-type E3 ubiquitin transferase</fullName>
        <ecNumber evidence="2">2.3.2.31</ecNumber>
    </recommendedName>
</protein>
<evidence type="ECO:0000259" key="12">
    <source>
        <dbReference type="PROSITE" id="PS50089"/>
    </source>
</evidence>
<dbReference type="EC" id="2.3.2.31" evidence="2"/>
<feature type="domain" description="RING-type" evidence="13">
    <location>
        <begin position="306"/>
        <end position="546"/>
    </location>
</feature>
<accession>A0ABM0JGJ0</accession>
<keyword evidence="7" id="KW-0833">Ubl conjugation pathway</keyword>
<gene>
    <name evidence="15" type="primary">LOC101848573</name>
</gene>
<dbReference type="PROSITE" id="PS51873">
    <property type="entry name" value="TRIAD"/>
    <property type="match status" value="1"/>
</dbReference>
<feature type="domain" description="RING-type" evidence="12">
    <location>
        <begin position="310"/>
        <end position="356"/>
    </location>
</feature>
<sequence length="1600" mass="175683">MGSASSKFRKHLQSGDEVQALQLYRNNGELRKALDPNCSYGDSHQHETPLHLASKHGMPTLLKTFLFSKGGNPNKTNAKKETCVHCVCMESNWQSVHVCNRRMECLNSLLKWRGATLSEGQVEKIDLGAQDEKLNTALHYAAASGLAQCVETLVQYGAPLFTENEDSLTPCDTAERNGHARIALYLESKMVFSNEEESLNEEDNVSMPPMEEYSGLRPQDLQEAKDQLLVETADMLSVPLFTAEALLRNHEWSRETLLEAWMIDPEACCEKCGVTPPSSLFSDKPQVQENLASPLPSPLHSAPTPLDAECNICANTFLIAEEPVHMTCSHRFCMECWERYLNVKIQEGDAHHITCPAYDCCMLVPVDIIEGIVSRDMALRYLQFDIKAFVDSNPDMKWCPYPGCGRAVKLPDLDTGAGHGKRNKIPSDTSRGVDCGIGHYFCWECLEESHEPCSCDNWIKWSQKIMEIKPETLDGTEQDTELAANCLWLVTNSKPCPSCKSPIQKNEGCNHMKCSKCKYDFCWVCLEQWKRHNSSTGGYFKCNRYEVVKKVEEESATLVSEAENKNKRMQELNRFVHYYTRFKNHENSYKLEEPLLKTAKDKMMKLAEAVTEIEATAQAETKFVEEAVQQLLKARRVLKCSYVYGYYLDGLGVKKSVFETMQTELEECTEILSQMVNRLYLRTPRRKIMEQANVVQRKRLEFIMAIAKGLVPPETPPAARKAKKRRKLSGEAEDEDLHRAIVASIQEVDPSNPWIKDASGRHTNVAALLEWPSDESEESEAEGSVTRELGKCHRAGCNRVRARNPRTKELHNHCSRWCMLVDKDEVQRREAEGLSEIVLDEHMELLRALEMSRLQFLRDSGLLCTTDDQTEQQANKSTQTWASRHRQRPRSNSAGQEEWSKRNKTGLSSMEELGIELQRFQELSSPTVPRGEREEPARRGSAGKSSRRHHRKLSQSSRFDESKSTVVSRVPNKSVEDLYCMEQTLKATGPAAQGQGRKSQSLTMAESTQSFPDFSGVFNSLSEMSCASPAVATCGGVGVGVGVCGEEKERTSESNCASKTLGLFGTMFGAIKDLSVSNIHASEDDKTKDFLSKDLASIFAGWDLDDISSPSCEVHNSLSEAKRQNTEQSSSEAALRQDVSGKSNIGKVASKSNKSKKKAVAECVRGDRGVFQAAGSSSSGVHTARDDFDDSGRTVRQVDQYCRRRAVGASGDKSSQVGPSLGEASLLEMAENLLQMTADVRSRMSEVDEGIRFLGVGQNSDTVSGLGREEGAGAGGRGSFGEKYQIEQCSEVISEAEENVGQEGDGGTGVGGRVGTSDEDEKTAPFSSHQKLALKMDNLEDSTVVTEDESHVNASLSSPSVGHRPGVSSSPSNGNSSCLRSIKRETAEVDLPTVQVGGSCKTPSAVELCGDTADLIVDELAIGGRRNISLEDGESPGARAACLPCEDAKTEVSDAGLHDSAIEEDKNACVPSAAGESAGALCADNTIEYSLVRKISFGELFASSCSELAPDLELQSSGAERADDGGSEDRGRWGNESFSQPTGGGGFTSSALRGEALEVNVLDDVWEDASSSLPQDEGGLPASEVDEKAVGDSDVDSVYV</sequence>
<evidence type="ECO:0000256" key="3">
    <source>
        <dbReference type="ARBA" id="ARBA00022679"/>
    </source>
</evidence>
<dbReference type="InterPro" id="IPR002867">
    <property type="entry name" value="IBR_dom"/>
</dbReference>
<dbReference type="InterPro" id="IPR031127">
    <property type="entry name" value="E3_UB_ligase_RBR"/>
</dbReference>
<keyword evidence="5" id="KW-0677">Repeat</keyword>
<feature type="repeat" description="ANK" evidence="9">
    <location>
        <begin position="45"/>
        <end position="78"/>
    </location>
</feature>
<dbReference type="Gene3D" id="1.25.40.20">
    <property type="entry name" value="Ankyrin repeat-containing domain"/>
    <property type="match status" value="1"/>
</dbReference>
<comment type="catalytic activity">
    <reaction evidence="1">
        <text>[E2 ubiquitin-conjugating enzyme]-S-ubiquitinyl-L-cysteine + [acceptor protein]-L-lysine = [E2 ubiquitin-conjugating enzyme]-L-cysteine + [acceptor protein]-N(6)-ubiquitinyl-L-lysine.</text>
        <dbReference type="EC" id="2.3.2.31"/>
    </reaction>
</comment>
<dbReference type="PANTHER" id="PTHR11685">
    <property type="entry name" value="RBR FAMILY RING FINGER AND IBR DOMAIN-CONTAINING"/>
    <property type="match status" value="1"/>
</dbReference>
<dbReference type="InterPro" id="IPR001841">
    <property type="entry name" value="Znf_RING"/>
</dbReference>
<feature type="repeat" description="ANK" evidence="9">
    <location>
        <begin position="133"/>
        <end position="165"/>
    </location>
</feature>
<feature type="compositionally biased region" description="Polar residues" evidence="11">
    <location>
        <begin position="871"/>
        <end position="882"/>
    </location>
</feature>
<keyword evidence="3" id="KW-0808">Transferase</keyword>
<name>A0ABM0JGJ0_APLCA</name>
<feature type="compositionally biased region" description="Gly residues" evidence="11">
    <location>
        <begin position="1303"/>
        <end position="1314"/>
    </location>
</feature>
<dbReference type="InterPro" id="IPR002110">
    <property type="entry name" value="Ankyrin_rpt"/>
</dbReference>
<reference evidence="15" key="1">
    <citation type="submission" date="2025-08" db="UniProtKB">
        <authorList>
            <consortium name="RefSeq"/>
        </authorList>
    </citation>
    <scope>IDENTIFICATION</scope>
</reference>
<evidence type="ECO:0000313" key="15">
    <source>
        <dbReference type="RefSeq" id="XP_005093184.1"/>
    </source>
</evidence>
<evidence type="ECO:0000259" key="13">
    <source>
        <dbReference type="PROSITE" id="PS51873"/>
    </source>
</evidence>
<evidence type="ECO:0000256" key="6">
    <source>
        <dbReference type="ARBA" id="ARBA00022771"/>
    </source>
</evidence>
<dbReference type="CDD" id="cd20346">
    <property type="entry name" value="BRcat_RBR_ANKIB1"/>
    <property type="match status" value="1"/>
</dbReference>